<dbReference type="GO" id="GO:0004519">
    <property type="term" value="F:endonuclease activity"/>
    <property type="evidence" value="ECO:0007669"/>
    <property type="project" value="UniProtKB-KW"/>
</dbReference>
<dbReference type="GO" id="GO:0009007">
    <property type="term" value="F:site-specific DNA-methyltransferase (adenine-specific) activity"/>
    <property type="evidence" value="ECO:0007669"/>
    <property type="project" value="UniProtKB-EC"/>
</dbReference>
<dbReference type="EC" id="2.1.1.72" evidence="2"/>
<reference evidence="8" key="1">
    <citation type="journal article" date="2014" name="Int. J. Syst. Evol. Microbiol.">
        <title>Complete genome sequence of Corynebacterium casei LMG S-19264T (=DSM 44701T), isolated from a smear-ripened cheese.</title>
        <authorList>
            <consortium name="US DOE Joint Genome Institute (JGI-PGF)"/>
            <person name="Walter F."/>
            <person name="Albersmeier A."/>
            <person name="Kalinowski J."/>
            <person name="Ruckert C."/>
        </authorList>
    </citation>
    <scope>NUCLEOTIDE SEQUENCE</scope>
    <source>
        <strain evidence="8">CGMCC 4.7278</strain>
    </source>
</reference>
<feature type="domain" description="Type II methyltransferase M.TaqI-like" evidence="7">
    <location>
        <begin position="611"/>
        <end position="939"/>
    </location>
</feature>
<sequence>MFDSIANVNDYLSEHWLAEVFPTKLSALGKDWRERAKLGKDSPVKGLAGLGDRYLRSLGELPDSTHADYATLITELHRTLLQAMGFEVEPTELATSQGETAIVVPLLGRCGALDSDAVHILQAVPATDADSLLSEEAELLHPLRLAISSEKTEQLASVSKAVTQLFISDRAPRYLLVLAGATVLLTDAARWSEGRYLAFDIATAVDRRDEKVTGELAHHAGLWSANVLLPNDDGKAALDAFTEDSEKHAIGVSEDLREGLRISIEKIANEVLTQRRAKALPVEGIAELPRELTIQSLRFLYRILFLLFAEARPELGILPVGAPEYGSGYGLDRLREIIGVPLTGRSADGHHLHDSLNLLFGLVNNGHGDSADDGDDLVFEAMRSDLFDRDRTPLIDETRISNRVLQEVLTLLLMSKPSKNKNRQRGYISYAQLGINQLGAVYEGLMSYSGLIAVDDMVEVAKDGNADKGSWLVPSTSSGDYAAEDIVSREDRLTGRRDIVRHAKGNFVFRLSGRDRKRSASYYTPEILTKTVVKHTLAELLTEDTKAAEILEFRICEPALGSGAFLNEAINQLAGEYLTRAQNERPGHRIEPEQYPVELQKVKAYLALHRAYGVDLNATAVELAEVSLWLNVMHRGLRAPWFGLHMRRGNSLIGARRATYDFTALGRAKKSWLKTPPVDRPLSKGPIGDGEIHHFLLPADGWGAVGNAKEARELAPEAAEALRLWRKDVTKRPDRRQLDRLRALARRVERLWELALQRLDISEREVSRNIGVWGLDVETTENAVSREQVESELLDPESPYMRLRLVMDAWCALWFWPLSLSVDEAKGDVPAPPSLNEWTETLESLLGADGRPIEDSGQRMFHETIENFSDLSKIDEIERDFYGMQPVWKVVSKHLWLGAARDIAEAQGFFHWELDFASVFRRGGFDIQVGNPPWVRIEWVEYDVLAERHPAFALKSSRGVGSEEYASVRKDLLGDSGFVNDYLMQLSAHSGASAFLRREEYYPALSGLPANLYRNFMLQFWRGASPAGVSGIVHPDDHFFHDKGGPLRAQCYPRLRRHWGFVNELNLFSEISHTDEFGIHIYGSEGIPRFLQGAKFFHPTTIEGSLQHDGEGESPGLQFPWGGWDLRPHANRIMKIGPSDLKSWARLFEESGTSHLHAKMPAVTSTEQEEALDVLSYGNRMSGRYVWSRCWDEDKIKSMHIAEWKTTRPSTMRGVVLQPAHFGLLNPFAKEPNIVSASSAEYSAVDPGEISSDFVPRTNYSFIASRGEIDSAVRRWYGVAVTDFWRIAWRRRLGQNMARTFQAALFPPGAAHVDTVHTCTVSTCAAPVHTLKDLPTSASDSILTVATAGLWSSIPYDYLVKLSGSDDLRAPMVDRFPLPLDHPALEFLVLRTLRLNCLTIDYAPLWDGLYRAGFERDAWTPAFSCAESLGIADRAWTPTVALRSEFSRRAALVEVDALAALMLGLSADHLALMFRAQFGVLRKYEYEMYFDAKGRRIARDHRTHGAKQQKEDYKLLQAYLANESCGDLLDRYTPFAPDSAHNGPWFYKPDREAEMRSAYADFARRLGLDD</sequence>
<dbReference type="Gene3D" id="3.40.50.150">
    <property type="entry name" value="Vaccinia Virus protein VP39"/>
    <property type="match status" value="2"/>
</dbReference>
<evidence type="ECO:0000256" key="1">
    <source>
        <dbReference type="ARBA" id="ARBA00006594"/>
    </source>
</evidence>
<keyword evidence="4" id="KW-0808">Transferase</keyword>
<accession>A0A917VEG7</accession>
<dbReference type="EMBL" id="BMMW01000006">
    <property type="protein sequence ID" value="GGK67585.1"/>
    <property type="molecule type" value="Genomic_DNA"/>
</dbReference>
<dbReference type="InterPro" id="IPR011639">
    <property type="entry name" value="MethylTrfase_TaqI-like_dom"/>
</dbReference>
<evidence type="ECO:0000256" key="6">
    <source>
        <dbReference type="ARBA" id="ARBA00047942"/>
    </source>
</evidence>
<protein>
    <recommendedName>
        <fullName evidence="2">site-specific DNA-methyltransferase (adenine-specific)</fullName>
        <ecNumber evidence="2">2.1.1.72</ecNumber>
    </recommendedName>
</protein>
<comment type="caution">
    <text evidence="8">The sequence shown here is derived from an EMBL/GenBank/DDBJ whole genome shotgun (WGS) entry which is preliminary data.</text>
</comment>
<keyword evidence="8" id="KW-0255">Endonuclease</keyword>
<proteinExistence type="inferred from homology"/>
<dbReference type="InterPro" id="IPR050953">
    <property type="entry name" value="N4_N6_ade-DNA_methylase"/>
</dbReference>
<keyword evidence="3" id="KW-0489">Methyltransferase</keyword>
<evidence type="ECO:0000256" key="3">
    <source>
        <dbReference type="ARBA" id="ARBA00022603"/>
    </source>
</evidence>
<dbReference type="PANTHER" id="PTHR33841">
    <property type="entry name" value="DNA METHYLTRANSFERASE YEEA-RELATED"/>
    <property type="match status" value="1"/>
</dbReference>
<evidence type="ECO:0000256" key="5">
    <source>
        <dbReference type="ARBA" id="ARBA00022691"/>
    </source>
</evidence>
<keyword evidence="8" id="KW-0378">Hydrolase</keyword>
<gene>
    <name evidence="8" type="ORF">GCM10011591_44690</name>
</gene>
<evidence type="ECO:0000256" key="4">
    <source>
        <dbReference type="ARBA" id="ARBA00022679"/>
    </source>
</evidence>
<organism evidence="8 9">
    <name type="scientific">Nocardia camponoti</name>
    <dbReference type="NCBI Taxonomy" id="1616106"/>
    <lineage>
        <taxon>Bacteria</taxon>
        <taxon>Bacillati</taxon>
        <taxon>Actinomycetota</taxon>
        <taxon>Actinomycetes</taxon>
        <taxon>Mycobacteriales</taxon>
        <taxon>Nocardiaceae</taxon>
        <taxon>Nocardia</taxon>
    </lineage>
</organism>
<dbReference type="SUPFAM" id="SSF53335">
    <property type="entry name" value="S-adenosyl-L-methionine-dependent methyltransferases"/>
    <property type="match status" value="1"/>
</dbReference>
<evidence type="ECO:0000256" key="2">
    <source>
        <dbReference type="ARBA" id="ARBA00011900"/>
    </source>
</evidence>
<dbReference type="Proteomes" id="UP000612956">
    <property type="component" value="Unassembled WGS sequence"/>
</dbReference>
<keyword evidence="5" id="KW-0949">S-adenosyl-L-methionine</keyword>
<dbReference type="PANTHER" id="PTHR33841:SF5">
    <property type="entry name" value="DNA METHYLASE (MODIFICATION METHYLASE) (METHYLTRANSFERASE)-RELATED"/>
    <property type="match status" value="1"/>
</dbReference>
<comment type="similarity">
    <text evidence="1">Belongs to the N(4)/N(6)-methyltransferase family.</text>
</comment>
<evidence type="ECO:0000259" key="7">
    <source>
        <dbReference type="Pfam" id="PF07669"/>
    </source>
</evidence>
<name>A0A917VEG7_9NOCA</name>
<keyword evidence="9" id="KW-1185">Reference proteome</keyword>
<evidence type="ECO:0000313" key="8">
    <source>
        <dbReference type="EMBL" id="GGK67585.1"/>
    </source>
</evidence>
<reference evidence="8" key="2">
    <citation type="submission" date="2020-09" db="EMBL/GenBank/DDBJ databases">
        <authorList>
            <person name="Sun Q."/>
            <person name="Zhou Y."/>
        </authorList>
    </citation>
    <scope>NUCLEOTIDE SEQUENCE</scope>
    <source>
        <strain evidence="8">CGMCC 4.7278</strain>
    </source>
</reference>
<dbReference type="GO" id="GO:0032259">
    <property type="term" value="P:methylation"/>
    <property type="evidence" value="ECO:0007669"/>
    <property type="project" value="UniProtKB-KW"/>
</dbReference>
<dbReference type="RefSeq" id="WP_188831030.1">
    <property type="nucleotide sequence ID" value="NZ_BMMW01000006.1"/>
</dbReference>
<dbReference type="Pfam" id="PF07669">
    <property type="entry name" value="Eco57I"/>
    <property type="match status" value="1"/>
</dbReference>
<keyword evidence="8" id="KW-0540">Nuclease</keyword>
<evidence type="ECO:0000313" key="9">
    <source>
        <dbReference type="Proteomes" id="UP000612956"/>
    </source>
</evidence>
<dbReference type="GO" id="GO:0006304">
    <property type="term" value="P:DNA modification"/>
    <property type="evidence" value="ECO:0007669"/>
    <property type="project" value="InterPro"/>
</dbReference>
<dbReference type="InterPro" id="IPR029063">
    <property type="entry name" value="SAM-dependent_MTases_sf"/>
</dbReference>
<comment type="catalytic activity">
    <reaction evidence="6">
        <text>a 2'-deoxyadenosine in DNA + S-adenosyl-L-methionine = an N(6)-methyl-2'-deoxyadenosine in DNA + S-adenosyl-L-homocysteine + H(+)</text>
        <dbReference type="Rhea" id="RHEA:15197"/>
        <dbReference type="Rhea" id="RHEA-COMP:12418"/>
        <dbReference type="Rhea" id="RHEA-COMP:12419"/>
        <dbReference type="ChEBI" id="CHEBI:15378"/>
        <dbReference type="ChEBI" id="CHEBI:57856"/>
        <dbReference type="ChEBI" id="CHEBI:59789"/>
        <dbReference type="ChEBI" id="CHEBI:90615"/>
        <dbReference type="ChEBI" id="CHEBI:90616"/>
        <dbReference type="EC" id="2.1.1.72"/>
    </reaction>
</comment>